<dbReference type="Gene3D" id="3.30.420.10">
    <property type="entry name" value="Ribonuclease H-like superfamily/Ribonuclease H"/>
    <property type="match status" value="1"/>
</dbReference>
<dbReference type="Pfam" id="PF00075">
    <property type="entry name" value="RNase_H"/>
    <property type="match status" value="1"/>
</dbReference>
<keyword evidence="10" id="KW-0963">Cytoplasm</keyword>
<feature type="binding site" evidence="10">
    <location>
        <position position="11"/>
    </location>
    <ligand>
        <name>Mg(2+)</name>
        <dbReference type="ChEBI" id="CHEBI:18420"/>
        <label>1</label>
    </ligand>
</feature>
<keyword evidence="8 10" id="KW-0378">Hydrolase</keyword>
<evidence type="ECO:0000256" key="7">
    <source>
        <dbReference type="ARBA" id="ARBA00022759"/>
    </source>
</evidence>
<evidence type="ECO:0000256" key="8">
    <source>
        <dbReference type="ARBA" id="ARBA00022801"/>
    </source>
</evidence>
<dbReference type="HAMAP" id="MF_00042">
    <property type="entry name" value="RNase_H"/>
    <property type="match status" value="1"/>
</dbReference>
<dbReference type="NCBIfam" id="NF001236">
    <property type="entry name" value="PRK00203.1"/>
    <property type="match status" value="1"/>
</dbReference>
<dbReference type="EMBL" id="PCVG01000035">
    <property type="protein sequence ID" value="PIQ68678.1"/>
    <property type="molecule type" value="Genomic_DNA"/>
</dbReference>
<feature type="binding site" evidence="10">
    <location>
        <position position="78"/>
    </location>
    <ligand>
        <name>Mg(2+)</name>
        <dbReference type="ChEBI" id="CHEBI:18420"/>
        <label>1</label>
    </ligand>
</feature>
<feature type="binding site" evidence="10">
    <location>
        <position position="142"/>
    </location>
    <ligand>
        <name>Mg(2+)</name>
        <dbReference type="ChEBI" id="CHEBI:18420"/>
        <label>2</label>
    </ligand>
</feature>
<evidence type="ECO:0000313" key="13">
    <source>
        <dbReference type="Proteomes" id="UP000229342"/>
    </source>
</evidence>
<evidence type="ECO:0000256" key="5">
    <source>
        <dbReference type="ARBA" id="ARBA00022722"/>
    </source>
</evidence>
<dbReference type="InterPro" id="IPR036397">
    <property type="entry name" value="RNaseH_sf"/>
</dbReference>
<feature type="binding site" evidence="10">
    <location>
        <position position="11"/>
    </location>
    <ligand>
        <name>Mg(2+)</name>
        <dbReference type="ChEBI" id="CHEBI:18420"/>
        <label>2</label>
    </ligand>
</feature>
<evidence type="ECO:0000256" key="9">
    <source>
        <dbReference type="ARBA" id="ARBA00022842"/>
    </source>
</evidence>
<evidence type="ECO:0000259" key="11">
    <source>
        <dbReference type="PROSITE" id="PS50879"/>
    </source>
</evidence>
<dbReference type="InterPro" id="IPR012337">
    <property type="entry name" value="RNaseH-like_sf"/>
</dbReference>
<dbReference type="GO" id="GO:0005737">
    <property type="term" value="C:cytoplasm"/>
    <property type="evidence" value="ECO:0007669"/>
    <property type="project" value="UniProtKB-SubCell"/>
</dbReference>
<comment type="catalytic activity">
    <reaction evidence="1 10">
        <text>Endonucleolytic cleavage to 5'-phosphomonoester.</text>
        <dbReference type="EC" id="3.1.26.4"/>
    </reaction>
</comment>
<comment type="caution">
    <text evidence="12">The sequence shown here is derived from an EMBL/GenBank/DDBJ whole genome shotgun (WGS) entry which is preliminary data.</text>
</comment>
<feature type="binding site" evidence="10">
    <location>
        <position position="55"/>
    </location>
    <ligand>
        <name>Mg(2+)</name>
        <dbReference type="ChEBI" id="CHEBI:18420"/>
        <label>1</label>
    </ligand>
</feature>
<dbReference type="GO" id="GO:0004523">
    <property type="term" value="F:RNA-DNA hybrid ribonuclease activity"/>
    <property type="evidence" value="ECO:0007669"/>
    <property type="project" value="UniProtKB-UniRule"/>
</dbReference>
<dbReference type="InterPro" id="IPR002156">
    <property type="entry name" value="RNaseH_domain"/>
</dbReference>
<comment type="function">
    <text evidence="10">Endonuclease that specifically degrades the RNA of RNA-DNA hybrids.</text>
</comment>
<evidence type="ECO:0000256" key="4">
    <source>
        <dbReference type="ARBA" id="ARBA00012180"/>
    </source>
</evidence>
<dbReference type="SUPFAM" id="SSF53098">
    <property type="entry name" value="Ribonuclease H-like"/>
    <property type="match status" value="1"/>
</dbReference>
<dbReference type="InterPro" id="IPR022892">
    <property type="entry name" value="RNaseHI"/>
</dbReference>
<evidence type="ECO:0000313" key="12">
    <source>
        <dbReference type="EMBL" id="PIQ68678.1"/>
    </source>
</evidence>
<accession>A0A2H0KBN2</accession>
<comment type="subcellular location">
    <subcellularLocation>
        <location evidence="10">Cytoplasm</location>
    </subcellularLocation>
</comment>
<comment type="subunit">
    <text evidence="3 10">Monomer.</text>
</comment>
<evidence type="ECO:0000256" key="3">
    <source>
        <dbReference type="ARBA" id="ARBA00011245"/>
    </source>
</evidence>
<keyword evidence="5 10" id="KW-0540">Nuclease</keyword>
<evidence type="ECO:0000256" key="2">
    <source>
        <dbReference type="ARBA" id="ARBA00005300"/>
    </source>
</evidence>
<gene>
    <name evidence="10" type="primary">rnhA</name>
    <name evidence="12" type="ORF">COV91_02870</name>
</gene>
<dbReference type="GO" id="GO:0000287">
    <property type="term" value="F:magnesium ion binding"/>
    <property type="evidence" value="ECO:0007669"/>
    <property type="project" value="UniProtKB-UniRule"/>
</dbReference>
<dbReference type="PROSITE" id="PS50879">
    <property type="entry name" value="RNASE_H_1"/>
    <property type="match status" value="1"/>
</dbReference>
<dbReference type="EC" id="3.1.26.4" evidence="4 10"/>
<dbReference type="GO" id="GO:0043137">
    <property type="term" value="P:DNA replication, removal of RNA primer"/>
    <property type="evidence" value="ECO:0007669"/>
    <property type="project" value="TreeGrafter"/>
</dbReference>
<dbReference type="PANTHER" id="PTHR10642">
    <property type="entry name" value="RIBONUCLEASE H1"/>
    <property type="match status" value="1"/>
</dbReference>
<dbReference type="GO" id="GO:0003676">
    <property type="term" value="F:nucleic acid binding"/>
    <property type="evidence" value="ECO:0007669"/>
    <property type="project" value="InterPro"/>
</dbReference>
<dbReference type="Proteomes" id="UP000229342">
    <property type="component" value="Unassembled WGS sequence"/>
</dbReference>
<evidence type="ECO:0000256" key="1">
    <source>
        <dbReference type="ARBA" id="ARBA00000077"/>
    </source>
</evidence>
<evidence type="ECO:0000256" key="6">
    <source>
        <dbReference type="ARBA" id="ARBA00022723"/>
    </source>
</evidence>
<sequence length="242" mass="26731">MPLESITIFTDGSSRGNPGPGGFGAVVVVPPIHDTGYTIHELGGRETYTTNNRMELTAVIKALQQIQDSRFKIQVFTDSSYVINGITKWVFGWQKNGWKTKEKKSVENRDLWEMLVGVTKGKQIEWKQVSGHVGVVGNERCDEIATAFADGTKPALYQGPFSAYGIQNVFDMKESASAVKEKSSSRARSKAKAYSYVSLVGGKIEVHKTWGECEARVKGKVARFKKATSKEEEASLISEWGQ</sequence>
<reference evidence="12 13" key="1">
    <citation type="submission" date="2017-09" db="EMBL/GenBank/DDBJ databases">
        <title>Depth-based differentiation of microbial function through sediment-hosted aquifers and enrichment of novel symbionts in the deep terrestrial subsurface.</title>
        <authorList>
            <person name="Probst A.J."/>
            <person name="Ladd B."/>
            <person name="Jarett J.K."/>
            <person name="Geller-Mcgrath D.E."/>
            <person name="Sieber C.M."/>
            <person name="Emerson J.B."/>
            <person name="Anantharaman K."/>
            <person name="Thomas B.C."/>
            <person name="Malmstrom R."/>
            <person name="Stieglmeier M."/>
            <person name="Klingl A."/>
            <person name="Woyke T."/>
            <person name="Ryan C.M."/>
            <person name="Banfield J.F."/>
        </authorList>
    </citation>
    <scope>NUCLEOTIDE SEQUENCE [LARGE SCALE GENOMIC DNA]</scope>
    <source>
        <strain evidence="12">CG11_big_fil_rev_8_21_14_0_20_46_11</strain>
    </source>
</reference>
<dbReference type="CDD" id="cd09278">
    <property type="entry name" value="RNase_HI_prokaryote_like"/>
    <property type="match status" value="1"/>
</dbReference>
<feature type="domain" description="RNase H type-1" evidence="11">
    <location>
        <begin position="2"/>
        <end position="150"/>
    </location>
</feature>
<dbReference type="AlphaFoldDB" id="A0A2H0KBN2"/>
<proteinExistence type="inferred from homology"/>
<evidence type="ECO:0000256" key="10">
    <source>
        <dbReference type="HAMAP-Rule" id="MF_00042"/>
    </source>
</evidence>
<comment type="similarity">
    <text evidence="2 10">Belongs to the RNase H family.</text>
</comment>
<protein>
    <recommendedName>
        <fullName evidence="4 10">Ribonuclease H</fullName>
        <shortName evidence="10">RNase H</shortName>
        <ecNumber evidence="4 10">3.1.26.4</ecNumber>
    </recommendedName>
</protein>
<keyword evidence="6 10" id="KW-0479">Metal-binding</keyword>
<name>A0A2H0KBN2_9BACT</name>
<dbReference type="InterPro" id="IPR050092">
    <property type="entry name" value="RNase_H"/>
</dbReference>
<organism evidence="12 13">
    <name type="scientific">Candidatus Taylorbacteria bacterium CG11_big_fil_rev_8_21_14_0_20_46_11</name>
    <dbReference type="NCBI Taxonomy" id="1975025"/>
    <lineage>
        <taxon>Bacteria</taxon>
        <taxon>Candidatus Tayloriibacteriota</taxon>
    </lineage>
</organism>
<keyword evidence="7 10" id="KW-0255">Endonuclease</keyword>
<dbReference type="PANTHER" id="PTHR10642:SF26">
    <property type="entry name" value="RIBONUCLEASE H1"/>
    <property type="match status" value="1"/>
</dbReference>
<keyword evidence="9 10" id="KW-0460">Magnesium</keyword>
<comment type="cofactor">
    <cofactor evidence="10">
        <name>Mg(2+)</name>
        <dbReference type="ChEBI" id="CHEBI:18420"/>
    </cofactor>
    <text evidence="10">Binds 1 Mg(2+) ion per subunit. May bind a second metal ion at a regulatory site, or after substrate binding.</text>
</comment>